<dbReference type="AlphaFoldDB" id="A0A069D1X1"/>
<keyword evidence="2" id="KW-1185">Reference proteome</keyword>
<evidence type="ECO:0000313" key="1">
    <source>
        <dbReference type="EMBL" id="GAK36898.1"/>
    </source>
</evidence>
<sequence length="57" mass="7251">MFLRTIFWISLQVRYYIYCYTSHINEEIFPHKMIERKYHQVSPTFQQIDYQFFMCDT</sequence>
<protein>
    <submittedName>
        <fullName evidence="1">Uncharacterized protein</fullName>
    </submittedName>
</protein>
<proteinExistence type="predicted"/>
<name>A0A069D1X1_9BACE</name>
<dbReference type="Proteomes" id="UP000027601">
    <property type="component" value="Unassembled WGS sequence"/>
</dbReference>
<comment type="caution">
    <text evidence="1">The sequence shown here is derived from an EMBL/GenBank/DDBJ whole genome shotgun (WGS) entry which is preliminary data.</text>
</comment>
<dbReference type="EMBL" id="BAJS01000011">
    <property type="protein sequence ID" value="GAK36898.1"/>
    <property type="molecule type" value="Genomic_DNA"/>
</dbReference>
<evidence type="ECO:0000313" key="2">
    <source>
        <dbReference type="Proteomes" id="UP000027601"/>
    </source>
</evidence>
<organism evidence="1 2">
    <name type="scientific">Bacteroides graminisolvens DSM 19988 = JCM 15093</name>
    <dbReference type="NCBI Taxonomy" id="1121097"/>
    <lineage>
        <taxon>Bacteria</taxon>
        <taxon>Pseudomonadati</taxon>
        <taxon>Bacteroidota</taxon>
        <taxon>Bacteroidia</taxon>
        <taxon>Bacteroidales</taxon>
        <taxon>Bacteroidaceae</taxon>
        <taxon>Bacteroides</taxon>
    </lineage>
</organism>
<reference evidence="1 2" key="1">
    <citation type="journal article" date="2015" name="Microbes Environ.">
        <title>Distribution and evolution of nitrogen fixation genes in the phylum bacteroidetes.</title>
        <authorList>
            <person name="Inoue J."/>
            <person name="Oshima K."/>
            <person name="Suda W."/>
            <person name="Sakamoto M."/>
            <person name="Iino T."/>
            <person name="Noda S."/>
            <person name="Hongoh Y."/>
            <person name="Hattori M."/>
            <person name="Ohkuma M."/>
        </authorList>
    </citation>
    <scope>NUCLEOTIDE SEQUENCE [LARGE SCALE GENOMIC DNA]</scope>
    <source>
        <strain evidence="1 2">JCM 15093</strain>
    </source>
</reference>
<gene>
    <name evidence="1" type="ORF">JCM15093_2101</name>
</gene>
<accession>A0A069D1X1</accession>